<evidence type="ECO:0000313" key="2">
    <source>
        <dbReference type="Proteomes" id="UP000694044"/>
    </source>
</evidence>
<dbReference type="Proteomes" id="UP000694044">
    <property type="component" value="Unassembled WGS sequence"/>
</dbReference>
<accession>A0A8T1V9D6</accession>
<dbReference type="AlphaFoldDB" id="A0A8T1V9D6"/>
<dbReference type="EMBL" id="JAGDFM010000472">
    <property type="protein sequence ID" value="KAG7377907.1"/>
    <property type="molecule type" value="Genomic_DNA"/>
</dbReference>
<proteinExistence type="predicted"/>
<evidence type="ECO:0000313" key="1">
    <source>
        <dbReference type="EMBL" id="KAG7377907.1"/>
    </source>
</evidence>
<name>A0A8T1V9D6_9STRA</name>
<comment type="caution">
    <text evidence="1">The sequence shown here is derived from an EMBL/GenBank/DDBJ whole genome shotgun (WGS) entry which is preliminary data.</text>
</comment>
<keyword evidence="2" id="KW-1185">Reference proteome</keyword>
<organism evidence="1 2">
    <name type="scientific">Phytophthora pseudosyringae</name>
    <dbReference type="NCBI Taxonomy" id="221518"/>
    <lineage>
        <taxon>Eukaryota</taxon>
        <taxon>Sar</taxon>
        <taxon>Stramenopiles</taxon>
        <taxon>Oomycota</taxon>
        <taxon>Peronosporomycetes</taxon>
        <taxon>Peronosporales</taxon>
        <taxon>Peronosporaceae</taxon>
        <taxon>Phytophthora</taxon>
    </lineage>
</organism>
<protein>
    <submittedName>
        <fullName evidence="1">Uncharacterized protein</fullName>
    </submittedName>
</protein>
<sequence>MQNLYAKICLPAAPSTPASRLLRLPNLEHPQSEIRMTTVFPAGVLWAALLCLHQNVKAASTATPLTNPSHAARTLARAPRTLYTKICLPAAPSPPACPLLQIPKMKLPALALPMHLLQKKQMAAPLLLISLRRKHRASVAVTRPQCPHDLFNRCPLHAFVSET</sequence>
<reference evidence="1" key="1">
    <citation type="submission" date="2021-02" db="EMBL/GenBank/DDBJ databases">
        <authorList>
            <person name="Palmer J.M."/>
        </authorList>
    </citation>
    <scope>NUCLEOTIDE SEQUENCE</scope>
    <source>
        <strain evidence="1">SCRP734</strain>
    </source>
</reference>
<gene>
    <name evidence="1" type="ORF">PHYPSEUDO_010866</name>
</gene>